<dbReference type="EMBL" id="ML978715">
    <property type="protein sequence ID" value="KAF2088782.1"/>
    <property type="molecule type" value="Genomic_DNA"/>
</dbReference>
<reference evidence="2" key="1">
    <citation type="journal article" date="2020" name="Stud. Mycol.">
        <title>101 Dothideomycetes genomes: a test case for predicting lifestyles and emergence of pathogens.</title>
        <authorList>
            <person name="Haridas S."/>
            <person name="Albert R."/>
            <person name="Binder M."/>
            <person name="Bloem J."/>
            <person name="Labutti K."/>
            <person name="Salamov A."/>
            <person name="Andreopoulos B."/>
            <person name="Baker S."/>
            <person name="Barry K."/>
            <person name="Bills G."/>
            <person name="Bluhm B."/>
            <person name="Cannon C."/>
            <person name="Castanera R."/>
            <person name="Culley D."/>
            <person name="Daum C."/>
            <person name="Ezra D."/>
            <person name="Gonzalez J."/>
            <person name="Henrissat B."/>
            <person name="Kuo A."/>
            <person name="Liang C."/>
            <person name="Lipzen A."/>
            <person name="Lutzoni F."/>
            <person name="Magnuson J."/>
            <person name="Mondo S."/>
            <person name="Nolan M."/>
            <person name="Ohm R."/>
            <person name="Pangilinan J."/>
            <person name="Park H.-J."/>
            <person name="Ramirez L."/>
            <person name="Alfaro M."/>
            <person name="Sun H."/>
            <person name="Tritt A."/>
            <person name="Yoshinaga Y."/>
            <person name="Zwiers L.-H."/>
            <person name="Turgeon B."/>
            <person name="Goodwin S."/>
            <person name="Spatafora J."/>
            <person name="Crous P."/>
            <person name="Grigoriev I."/>
        </authorList>
    </citation>
    <scope>NUCLEOTIDE SEQUENCE</scope>
    <source>
        <strain evidence="2">CBS 121410</strain>
    </source>
</reference>
<dbReference type="AlphaFoldDB" id="A0A6A5YAA9"/>
<sequence>MDFQLQAAVSYPNDAAANGAPANGAHIYIAGPAAPGAANAAGPNAGHAAAPQTAAPAVTAVPAGPPSPARGAFAQVMLRYAGVEITVPPGSREDLVLNLADRMLAAASQEAGLRAPAPAANTPAAEPPAAEPSANPPAANTSAAANGQPPASADSTRQEFFSAASSPRGGSPPGSVDRIRVHVAEAIAAQVPPAVAAQLPRTLRRVERGVENLRGQFADQHEMQRRVAQAVLVVTGELDLVASRLAWGEQIRSCRRHRDLRAVDMELVQHFVEGRMPVGHVVALHRQMLARRQELQVQANVRTAFGEVLDQQDPAVVNEFNFELTRALRDTGANWM</sequence>
<protein>
    <submittedName>
        <fullName evidence="2">Uncharacterized protein</fullName>
    </submittedName>
</protein>
<evidence type="ECO:0000313" key="2">
    <source>
        <dbReference type="EMBL" id="KAF2088782.1"/>
    </source>
</evidence>
<proteinExistence type="predicted"/>
<dbReference type="Proteomes" id="UP000799776">
    <property type="component" value="Unassembled WGS sequence"/>
</dbReference>
<evidence type="ECO:0000256" key="1">
    <source>
        <dbReference type="SAM" id="MobiDB-lite"/>
    </source>
</evidence>
<accession>A0A6A5YAA9</accession>
<feature type="compositionally biased region" description="Low complexity" evidence="1">
    <location>
        <begin position="131"/>
        <end position="146"/>
    </location>
</feature>
<feature type="compositionally biased region" description="Low complexity" evidence="1">
    <location>
        <begin position="115"/>
        <end position="124"/>
    </location>
</feature>
<name>A0A6A5YAA9_9PEZI</name>
<evidence type="ECO:0000313" key="3">
    <source>
        <dbReference type="Proteomes" id="UP000799776"/>
    </source>
</evidence>
<feature type="region of interest" description="Disordered" evidence="1">
    <location>
        <begin position="114"/>
        <end position="176"/>
    </location>
</feature>
<feature type="compositionally biased region" description="Low complexity" evidence="1">
    <location>
        <begin position="162"/>
        <end position="175"/>
    </location>
</feature>
<organism evidence="2 3">
    <name type="scientific">Saccharata proteae CBS 121410</name>
    <dbReference type="NCBI Taxonomy" id="1314787"/>
    <lineage>
        <taxon>Eukaryota</taxon>
        <taxon>Fungi</taxon>
        <taxon>Dikarya</taxon>
        <taxon>Ascomycota</taxon>
        <taxon>Pezizomycotina</taxon>
        <taxon>Dothideomycetes</taxon>
        <taxon>Dothideomycetes incertae sedis</taxon>
        <taxon>Botryosphaeriales</taxon>
        <taxon>Saccharataceae</taxon>
        <taxon>Saccharata</taxon>
    </lineage>
</organism>
<keyword evidence="3" id="KW-1185">Reference proteome</keyword>
<gene>
    <name evidence="2" type="ORF">K490DRAFT_63995</name>
</gene>